<evidence type="ECO:0000259" key="1">
    <source>
        <dbReference type="Pfam" id="PF03108"/>
    </source>
</evidence>
<reference evidence="5 6" key="1">
    <citation type="submission" date="2019-08" db="EMBL/GenBank/DDBJ databases">
        <title>Draft genome sequences of two oriental melons (Cucumis melo L. var makuwa).</title>
        <authorList>
            <person name="Kwon S.-Y."/>
        </authorList>
    </citation>
    <scope>NUCLEOTIDE SEQUENCE [LARGE SCALE GENOMIC DNA]</scope>
    <source>
        <strain evidence="6">cv. Chang Bougi</strain>
        <strain evidence="5">cv. SW 3</strain>
        <tissue evidence="3">Leaf</tissue>
    </source>
</reference>
<gene>
    <name evidence="4" type="ORF">E5676_scaffold775G00460</name>
    <name evidence="3" type="ORF">E6C27_scaffold744G00530</name>
</gene>
<evidence type="ECO:0000313" key="3">
    <source>
        <dbReference type="EMBL" id="KAA0039579.1"/>
    </source>
</evidence>
<dbReference type="EMBL" id="SSTD01016048">
    <property type="protein sequence ID" value="TYK01721.1"/>
    <property type="molecule type" value="Genomic_DNA"/>
</dbReference>
<organism evidence="3 5">
    <name type="scientific">Cucumis melo var. makuwa</name>
    <name type="common">Oriental melon</name>
    <dbReference type="NCBI Taxonomy" id="1194695"/>
    <lineage>
        <taxon>Eukaryota</taxon>
        <taxon>Viridiplantae</taxon>
        <taxon>Streptophyta</taxon>
        <taxon>Embryophyta</taxon>
        <taxon>Tracheophyta</taxon>
        <taxon>Spermatophyta</taxon>
        <taxon>Magnoliopsida</taxon>
        <taxon>eudicotyledons</taxon>
        <taxon>Gunneridae</taxon>
        <taxon>Pentapetalae</taxon>
        <taxon>rosids</taxon>
        <taxon>fabids</taxon>
        <taxon>Cucurbitales</taxon>
        <taxon>Cucurbitaceae</taxon>
        <taxon>Benincaseae</taxon>
        <taxon>Cucumis</taxon>
    </lineage>
</organism>
<dbReference type="STRING" id="1194695.A0A5A7TEC9"/>
<dbReference type="InterPro" id="IPR018289">
    <property type="entry name" value="MULE_transposase_dom"/>
</dbReference>
<name>A0A5A7TEC9_CUCMM</name>
<dbReference type="EMBL" id="SSTE01018396">
    <property type="protein sequence ID" value="KAA0039579.1"/>
    <property type="molecule type" value="Genomic_DNA"/>
</dbReference>
<dbReference type="InterPro" id="IPR004332">
    <property type="entry name" value="Transposase_MuDR"/>
</dbReference>
<evidence type="ECO:0000313" key="6">
    <source>
        <dbReference type="Proteomes" id="UP000321947"/>
    </source>
</evidence>
<dbReference type="AlphaFoldDB" id="A0A5A7TEC9"/>
<feature type="domain" description="Transposase MuDR plant" evidence="1">
    <location>
        <begin position="142"/>
        <end position="200"/>
    </location>
</feature>
<dbReference type="Proteomes" id="UP000321947">
    <property type="component" value="Unassembled WGS sequence"/>
</dbReference>
<accession>A0A5A7TEC9</accession>
<dbReference type="PANTHER" id="PTHR31973">
    <property type="entry name" value="POLYPROTEIN, PUTATIVE-RELATED"/>
    <property type="match status" value="1"/>
</dbReference>
<dbReference type="Pfam" id="PF10551">
    <property type="entry name" value="MULE"/>
    <property type="match status" value="1"/>
</dbReference>
<dbReference type="OrthoDB" id="660475at2759"/>
<dbReference type="PANTHER" id="PTHR31973:SF113">
    <property type="entry name" value="PROTEIN FAR1-RELATED SEQUENCE 5-LIKE"/>
    <property type="match status" value="1"/>
</dbReference>
<feature type="domain" description="MULE transposase" evidence="2">
    <location>
        <begin position="332"/>
        <end position="426"/>
    </location>
</feature>
<evidence type="ECO:0000313" key="4">
    <source>
        <dbReference type="EMBL" id="TYK01721.1"/>
    </source>
</evidence>
<dbReference type="Pfam" id="PF03108">
    <property type="entry name" value="DBD_Tnp_Mut"/>
    <property type="match status" value="1"/>
</dbReference>
<evidence type="ECO:0000259" key="2">
    <source>
        <dbReference type="Pfam" id="PF10551"/>
    </source>
</evidence>
<comment type="caution">
    <text evidence="3">The sequence shown here is derived from an EMBL/GenBank/DDBJ whole genome shotgun (WGS) entry which is preliminary data.</text>
</comment>
<proteinExistence type="predicted"/>
<evidence type="ECO:0000313" key="5">
    <source>
        <dbReference type="Proteomes" id="UP000321393"/>
    </source>
</evidence>
<protein>
    <submittedName>
        <fullName evidence="3">Protein FAR1-RELATED SEQUENCE 2-like</fullName>
    </submittedName>
</protein>
<sequence>MALQQVKTVFHGRWIESCRYIDYRLLDVYVPISSSFQEFANCIQHRLFPNSEVFVSRLTLYWKDCNNSKLIRIFDDKDVSWIMLVLSKFPDNYLLIVVDTVPAIDTGNTPYLSSELPRTEDSRTKTVIIDLNAFESPHTVIHIRVGSMFRQKSVLKKAIYMLALNSSFELVTVMSNRTSFNIRCKDPACPWYLHASILKKSDIWIVRKFTDTHLCSVDVVKNDHKQATSLIVSECTKLIFKMNDKAPCRPSDVINYMKIHHGVNVSYDKAWRGREIALNSIRGTLEDSYAMLSAFSDALIRNNPEADDEGRFKFYFMALAASIDAWNYCVPVISVDGAAMKNKYLGTFISASTIDGNSQIVPLAFAVVDSESDLSWSWFFRNLKAVFGEHNEMVIVYDAHKSIEHEFNAIYEIAEHGLCEFHLLKNLKKNHKSLPMEDSFNKCARAYTPLEFEYYIRQLEQLSPSMRHELEAVGRQGGLGHFLGEKDTRLLQPTSLKV</sequence>
<dbReference type="Proteomes" id="UP000321393">
    <property type="component" value="Unassembled WGS sequence"/>
</dbReference>